<reference evidence="2 3" key="1">
    <citation type="journal article" date="2020" name="Nat. Food">
        <title>A phased Vanilla planifolia genome enables genetic improvement of flavour and production.</title>
        <authorList>
            <person name="Hasing T."/>
            <person name="Tang H."/>
            <person name="Brym M."/>
            <person name="Khazi F."/>
            <person name="Huang T."/>
            <person name="Chambers A.H."/>
        </authorList>
    </citation>
    <scope>NUCLEOTIDE SEQUENCE [LARGE SCALE GENOMIC DNA]</scope>
    <source>
        <tissue evidence="2">Leaf</tissue>
    </source>
</reference>
<feature type="transmembrane region" description="Helical" evidence="1">
    <location>
        <begin position="44"/>
        <end position="63"/>
    </location>
</feature>
<gene>
    <name evidence="2" type="ORF">HPP92_025177</name>
</gene>
<dbReference type="PANTHER" id="PTHR34964">
    <property type="entry name" value="MEMBRANE LIPOPROTEIN-RELATED"/>
    <property type="match status" value="1"/>
</dbReference>
<keyword evidence="1" id="KW-0472">Membrane</keyword>
<keyword evidence="1" id="KW-1133">Transmembrane helix</keyword>
<sequence length="118" mass="13012">MPSSDGMIGNIMVWSVTGLLFLSLVAGGSFLVLYVFLPPSEADAWFPTAGIILVGIPWIFWIVTCSYRSIRWRTGDSGDEEEQPKGSRATRLATRLAKVLLLLVSLREIEKPLVPSMT</sequence>
<accession>A0A835U8Q7</accession>
<proteinExistence type="predicted"/>
<dbReference type="EMBL" id="JADCNL010000014">
    <property type="protein sequence ID" value="KAG0452513.1"/>
    <property type="molecule type" value="Genomic_DNA"/>
</dbReference>
<organism evidence="2 3">
    <name type="scientific">Vanilla planifolia</name>
    <name type="common">Vanilla</name>
    <dbReference type="NCBI Taxonomy" id="51239"/>
    <lineage>
        <taxon>Eukaryota</taxon>
        <taxon>Viridiplantae</taxon>
        <taxon>Streptophyta</taxon>
        <taxon>Embryophyta</taxon>
        <taxon>Tracheophyta</taxon>
        <taxon>Spermatophyta</taxon>
        <taxon>Magnoliopsida</taxon>
        <taxon>Liliopsida</taxon>
        <taxon>Asparagales</taxon>
        <taxon>Orchidaceae</taxon>
        <taxon>Vanilloideae</taxon>
        <taxon>Vanilleae</taxon>
        <taxon>Vanilla</taxon>
    </lineage>
</organism>
<feature type="transmembrane region" description="Helical" evidence="1">
    <location>
        <begin position="12"/>
        <end position="38"/>
    </location>
</feature>
<evidence type="ECO:0000313" key="2">
    <source>
        <dbReference type="EMBL" id="KAG0452513.1"/>
    </source>
</evidence>
<dbReference type="OrthoDB" id="10254455at2759"/>
<keyword evidence="1" id="KW-0812">Transmembrane</keyword>
<protein>
    <submittedName>
        <fullName evidence="2">Uncharacterized protein</fullName>
    </submittedName>
</protein>
<dbReference type="Proteomes" id="UP000636800">
    <property type="component" value="Unassembled WGS sequence"/>
</dbReference>
<comment type="caution">
    <text evidence="2">The sequence shown here is derived from an EMBL/GenBank/DDBJ whole genome shotgun (WGS) entry which is preliminary data.</text>
</comment>
<name>A0A835U8Q7_VANPL</name>
<keyword evidence="3" id="KW-1185">Reference proteome</keyword>
<evidence type="ECO:0000256" key="1">
    <source>
        <dbReference type="SAM" id="Phobius"/>
    </source>
</evidence>
<evidence type="ECO:0000313" key="3">
    <source>
        <dbReference type="Proteomes" id="UP000636800"/>
    </source>
</evidence>
<dbReference type="PANTHER" id="PTHR34964:SF1">
    <property type="entry name" value="MEMBRANE LIPOPROTEIN"/>
    <property type="match status" value="1"/>
</dbReference>
<dbReference type="AlphaFoldDB" id="A0A835U8Q7"/>